<evidence type="ECO:0000313" key="3">
    <source>
        <dbReference type="Proteomes" id="UP000027180"/>
    </source>
</evidence>
<gene>
    <name evidence="2" type="ORF">IE4771_CH04123</name>
</gene>
<proteinExistence type="predicted"/>
<feature type="transmembrane region" description="Helical" evidence="1">
    <location>
        <begin position="18"/>
        <end position="39"/>
    </location>
</feature>
<evidence type="ECO:0000313" key="2">
    <source>
        <dbReference type="EMBL" id="AIC29173.1"/>
    </source>
</evidence>
<dbReference type="HOGENOM" id="CLU_833240_0_0_5"/>
<organism evidence="2 3">
    <name type="scientific">Rhizobium etli bv. mimosae str. IE4771</name>
    <dbReference type="NCBI Taxonomy" id="1432050"/>
    <lineage>
        <taxon>Bacteria</taxon>
        <taxon>Pseudomonadati</taxon>
        <taxon>Pseudomonadota</taxon>
        <taxon>Alphaproteobacteria</taxon>
        <taxon>Hyphomicrobiales</taxon>
        <taxon>Rhizobiaceae</taxon>
        <taxon>Rhizobium/Agrobacterium group</taxon>
        <taxon>Rhizobium</taxon>
    </lineage>
</organism>
<dbReference type="EMBL" id="CP006986">
    <property type="protein sequence ID" value="AIC29173.1"/>
    <property type="molecule type" value="Genomic_DNA"/>
</dbReference>
<evidence type="ECO:0008006" key="4">
    <source>
        <dbReference type="Google" id="ProtNLM"/>
    </source>
</evidence>
<dbReference type="Pfam" id="PF09898">
    <property type="entry name" value="DUF2125"/>
    <property type="match status" value="1"/>
</dbReference>
<dbReference type="KEGG" id="rei:IE4771_CH04123"/>
<evidence type="ECO:0000256" key="1">
    <source>
        <dbReference type="SAM" id="Phobius"/>
    </source>
</evidence>
<name>A0A060I1Y7_RHIET</name>
<keyword evidence="1" id="KW-1133">Transmembrane helix</keyword>
<dbReference type="Proteomes" id="UP000027180">
    <property type="component" value="Chromosome"/>
</dbReference>
<reference evidence="2 3" key="1">
    <citation type="submission" date="2013-12" db="EMBL/GenBank/DDBJ databases">
        <title>Complete genome sequence of Rhizobium etli bv. mimosae IE4771.</title>
        <authorList>
            <person name="Bustos P."/>
            <person name="Santamaria R.I."/>
            <person name="Lozano L."/>
            <person name="Ormeno-Orrillo E."/>
            <person name="Rogel M.A."/>
            <person name="Romero D."/>
            <person name="Cevallos M.A."/>
            <person name="Martinez-Romero E."/>
            <person name="Gonzalez V."/>
        </authorList>
    </citation>
    <scope>NUCLEOTIDE SEQUENCE [LARGE SCALE GENOMIC DNA]</scope>
    <source>
        <strain evidence="2 3">IE4771</strain>
    </source>
</reference>
<protein>
    <recommendedName>
        <fullName evidence="4">DUF2125 domain-containing protein</fullName>
    </recommendedName>
</protein>
<keyword evidence="1" id="KW-0812">Transmembrane</keyword>
<dbReference type="RefSeq" id="WP_038691610.1">
    <property type="nucleotide sequence ID" value="NZ_CP006986.1"/>
</dbReference>
<dbReference type="InterPro" id="IPR018666">
    <property type="entry name" value="DUF2125"/>
</dbReference>
<accession>A0A060I1Y7</accession>
<dbReference type="AlphaFoldDB" id="A0A060I1Y7"/>
<dbReference type="OrthoDB" id="7169664at2"/>
<sequence length="338" mass="35344">MAASSRSGSGQSSSGKKFWLLGGGILLVIALYTGSWFYAASALKTTVLKAIAPRDQAGVSGECSDIEFRGYPFRIGLFCSKVDVDDSVNGVSATFGALRSAAQVYAPGNIVWELDSPAEIRTSNGLSISAQWANLQSSLATRLKGIDRSSILIEGLKATAVSSFTGQTVSFDAARAEIHLRQNGADLDGAISVQDANTAITDWPQVFPKLSASIDLTVTGKAGLIDGSDPNGLNGAAGELRRIVADIGDGKVMTLTGPFSFDEQGFLSGKFKLEIERLGPWGDSLKQTFPDIASTVNTATKLLKSLAGGKDKVSVDLVVDHGNATVSGFIPLGRIPPI</sequence>
<keyword evidence="1" id="KW-0472">Membrane</keyword>